<dbReference type="eggNOG" id="KOG1602">
    <property type="taxonomic scope" value="Eukaryota"/>
</dbReference>
<evidence type="ECO:0000256" key="3">
    <source>
        <dbReference type="ARBA" id="ARBA00004922"/>
    </source>
</evidence>
<dbReference type="EMBL" id="KQ257453">
    <property type="protein sequence ID" value="KND02055.1"/>
    <property type="molecule type" value="Genomic_DNA"/>
</dbReference>
<feature type="region of interest" description="Disordered" evidence="13">
    <location>
        <begin position="285"/>
        <end position="308"/>
    </location>
</feature>
<dbReference type="InterPro" id="IPR018520">
    <property type="entry name" value="UPP_synth-like_CS"/>
</dbReference>
<dbReference type="InterPro" id="IPR001441">
    <property type="entry name" value="UPP_synth-like"/>
</dbReference>
<dbReference type="GO" id="GO:0016094">
    <property type="term" value="P:polyprenol biosynthetic process"/>
    <property type="evidence" value="ECO:0007669"/>
    <property type="project" value="TreeGrafter"/>
</dbReference>
<keyword evidence="6" id="KW-0256">Endoplasmic reticulum</keyword>
<protein>
    <recommendedName>
        <fullName evidence="12">Alkyl transferase</fullName>
        <ecNumber evidence="12">2.5.1.-</ecNumber>
    </recommendedName>
</protein>
<dbReference type="PANTHER" id="PTHR10291:SF43">
    <property type="entry name" value="DEHYDRODOLICHYL DIPHOSPHATE SYNTHASE COMPLEX SUBUNIT DHDDS"/>
    <property type="match status" value="1"/>
</dbReference>
<dbReference type="InParanoid" id="A0A0L0HMA7"/>
<evidence type="ECO:0000256" key="13">
    <source>
        <dbReference type="SAM" id="MobiDB-lite"/>
    </source>
</evidence>
<dbReference type="HAMAP" id="MF_01139">
    <property type="entry name" value="ISPT"/>
    <property type="match status" value="1"/>
</dbReference>
<dbReference type="SUPFAM" id="SSF64005">
    <property type="entry name" value="Undecaprenyl diphosphate synthase"/>
    <property type="match status" value="1"/>
</dbReference>
<dbReference type="Proteomes" id="UP000053201">
    <property type="component" value="Unassembled WGS sequence"/>
</dbReference>
<dbReference type="OrthoDB" id="4173905at2759"/>
<evidence type="ECO:0000256" key="1">
    <source>
        <dbReference type="ARBA" id="ARBA00001946"/>
    </source>
</evidence>
<proteinExistence type="inferred from homology"/>
<name>A0A0L0HMA7_SPIPD</name>
<evidence type="ECO:0000256" key="12">
    <source>
        <dbReference type="RuleBase" id="RU363018"/>
    </source>
</evidence>
<dbReference type="AlphaFoldDB" id="A0A0L0HMA7"/>
<dbReference type="InterPro" id="IPR036424">
    <property type="entry name" value="UPP_synth-like_sf"/>
</dbReference>
<dbReference type="FunFam" id="3.40.1180.10:FF:000002">
    <property type="entry name" value="Alkyl transferase"/>
    <property type="match status" value="1"/>
</dbReference>
<dbReference type="PROSITE" id="PS01066">
    <property type="entry name" value="UPP_SYNTHASE"/>
    <property type="match status" value="1"/>
</dbReference>
<dbReference type="PANTHER" id="PTHR10291">
    <property type="entry name" value="DEHYDRODOLICHYL DIPHOSPHATE SYNTHASE FAMILY MEMBER"/>
    <property type="match status" value="1"/>
</dbReference>
<dbReference type="Gene3D" id="3.40.1180.10">
    <property type="entry name" value="Decaprenyl diphosphate synthase-like"/>
    <property type="match status" value="1"/>
</dbReference>
<dbReference type="GO" id="GO:0005811">
    <property type="term" value="C:lipid droplet"/>
    <property type="evidence" value="ECO:0007669"/>
    <property type="project" value="TreeGrafter"/>
</dbReference>
<accession>A0A0L0HMA7</accession>
<dbReference type="FunCoup" id="A0A0L0HMA7">
    <property type="interactions" value="403"/>
</dbReference>
<dbReference type="Pfam" id="PF01255">
    <property type="entry name" value="Prenyltransf"/>
    <property type="match status" value="1"/>
</dbReference>
<dbReference type="GO" id="GO:0045547">
    <property type="term" value="F:ditrans,polycis-polyprenyl diphosphate synthase [(2E,6E)-farnesyl diphosphate specific] activity"/>
    <property type="evidence" value="ECO:0007669"/>
    <property type="project" value="UniProtKB-EC"/>
</dbReference>
<dbReference type="RefSeq" id="XP_016610094.1">
    <property type="nucleotide sequence ID" value="XM_016750842.1"/>
</dbReference>
<keyword evidence="5 12" id="KW-0808">Transferase</keyword>
<evidence type="ECO:0000256" key="6">
    <source>
        <dbReference type="ARBA" id="ARBA00022824"/>
    </source>
</evidence>
<comment type="subunit">
    <text evidence="11">Forms an active dehydrodolichyl diphosphate synthase complex with NUS1.</text>
</comment>
<dbReference type="VEuPathDB" id="FungiDB:SPPG_02559"/>
<comment type="cofactor">
    <cofactor evidence="1">
        <name>Mg(2+)</name>
        <dbReference type="ChEBI" id="CHEBI:18420"/>
    </cofactor>
</comment>
<gene>
    <name evidence="14" type="ORF">SPPG_02559</name>
</gene>
<evidence type="ECO:0000256" key="7">
    <source>
        <dbReference type="ARBA" id="ARBA00022842"/>
    </source>
</evidence>
<comment type="pathway">
    <text evidence="3">Protein modification; protein glycosylation.</text>
</comment>
<dbReference type="GeneID" id="27686136"/>
<feature type="compositionally biased region" description="Acidic residues" evidence="13">
    <location>
        <begin position="296"/>
        <end position="305"/>
    </location>
</feature>
<evidence type="ECO:0000256" key="2">
    <source>
        <dbReference type="ARBA" id="ARBA00004406"/>
    </source>
</evidence>
<evidence type="ECO:0000313" key="15">
    <source>
        <dbReference type="Proteomes" id="UP000053201"/>
    </source>
</evidence>
<comment type="similarity">
    <text evidence="4 12">Belongs to the UPP synthase family.</text>
</comment>
<evidence type="ECO:0000313" key="14">
    <source>
        <dbReference type="EMBL" id="KND02055.1"/>
    </source>
</evidence>
<dbReference type="NCBIfam" id="TIGR00055">
    <property type="entry name" value="uppS"/>
    <property type="match status" value="1"/>
</dbReference>
<evidence type="ECO:0000256" key="4">
    <source>
        <dbReference type="ARBA" id="ARBA00005432"/>
    </source>
</evidence>
<keyword evidence="7" id="KW-0460">Magnesium</keyword>
<evidence type="ECO:0000256" key="11">
    <source>
        <dbReference type="ARBA" id="ARBA00064670"/>
    </source>
</evidence>
<dbReference type="GO" id="GO:0005789">
    <property type="term" value="C:endoplasmic reticulum membrane"/>
    <property type="evidence" value="ECO:0007669"/>
    <property type="project" value="UniProtKB-SubCell"/>
</dbReference>
<dbReference type="OMA" id="FDRRDLW"/>
<dbReference type="CDD" id="cd00475">
    <property type="entry name" value="Cis_IPPS"/>
    <property type="match status" value="1"/>
</dbReference>
<evidence type="ECO:0000256" key="5">
    <source>
        <dbReference type="ARBA" id="ARBA00022679"/>
    </source>
</evidence>
<organism evidence="14 15">
    <name type="scientific">Spizellomyces punctatus (strain DAOM BR117)</name>
    <dbReference type="NCBI Taxonomy" id="645134"/>
    <lineage>
        <taxon>Eukaryota</taxon>
        <taxon>Fungi</taxon>
        <taxon>Fungi incertae sedis</taxon>
        <taxon>Chytridiomycota</taxon>
        <taxon>Chytridiomycota incertae sedis</taxon>
        <taxon>Chytridiomycetes</taxon>
        <taxon>Spizellomycetales</taxon>
        <taxon>Spizellomycetaceae</taxon>
        <taxon>Spizellomyces</taxon>
    </lineage>
</organism>
<comment type="function">
    <text evidence="10">With NUS1, forms the dehydrodolichyl diphosphate synthase (DDS) complex, an essential component of the dolichol monophosphate (Dol-P) biosynthetic machinery. Adds multiple copies of isopentenyl pyrophosphate (IPP) to farnesyl pyrophosphate (FPP) to produce dehydrodolichyl diphosphate (Dedol-PP), a precursor of dolichol which is utilized as a sugar carrier in protein glycosylation in the endoplasmic reticulum (ER).</text>
</comment>
<dbReference type="GO" id="GO:0043048">
    <property type="term" value="P:dolichyl monophosphate biosynthetic process"/>
    <property type="evidence" value="ECO:0007669"/>
    <property type="project" value="EnsemblFungi"/>
</dbReference>
<evidence type="ECO:0000256" key="9">
    <source>
        <dbReference type="ARBA" id="ARBA00047353"/>
    </source>
</evidence>
<dbReference type="GO" id="GO:1904423">
    <property type="term" value="C:dehydrodolichyl diphosphate synthase complex"/>
    <property type="evidence" value="ECO:0007669"/>
    <property type="project" value="TreeGrafter"/>
</dbReference>
<dbReference type="EC" id="2.5.1.-" evidence="12"/>
<comment type="catalytic activity">
    <reaction evidence="9">
        <text>n isopentenyl diphosphate + (2E,6E)-farnesyl diphosphate = a di-trans,poly-cis-polyprenyl diphosphate + n diphosphate</text>
        <dbReference type="Rhea" id="RHEA:53008"/>
        <dbReference type="Rhea" id="RHEA-COMP:19494"/>
        <dbReference type="ChEBI" id="CHEBI:33019"/>
        <dbReference type="ChEBI" id="CHEBI:128769"/>
        <dbReference type="ChEBI" id="CHEBI:136960"/>
        <dbReference type="ChEBI" id="CHEBI:175763"/>
        <dbReference type="EC" id="2.5.1.87"/>
    </reaction>
</comment>
<keyword evidence="8" id="KW-0472">Membrane</keyword>
<dbReference type="STRING" id="645134.A0A0L0HMA7"/>
<sequence>MSNNSNKSLAVSAEPTNSSLFSSIASSSQRALINLLRIGPIPKHVGFIMDGNRRYAKKLGVQTRIGHVVGSKSLEKTLEWCLDLGINVVTVYAFSIENFKRPREEVDVLMDLACRKFEEFSKHSTFVSKHSIRIRVLGDTSLLPPHVLEAARQAEASTRYHTRAVLNICCPYTSRHEMAESVALAVRGVKEGHLRVDDIDEHLLDRLMQTGEDPELDILVRTSGEKRLSDFLLWQVTKDCQVHFLDVLWPEFSFWNMLPVLLSYQANYTRRQAARIASIAPSPARITWPGSSNPDDQADGTEDEEARGARVERYLQLLREEKMAQ</sequence>
<comment type="subcellular location">
    <subcellularLocation>
        <location evidence="2">Endoplasmic reticulum membrane</location>
        <topology evidence="2">Peripheral membrane protein</topology>
    </subcellularLocation>
</comment>
<evidence type="ECO:0000256" key="10">
    <source>
        <dbReference type="ARBA" id="ARBA00058504"/>
    </source>
</evidence>
<evidence type="ECO:0000256" key="8">
    <source>
        <dbReference type="ARBA" id="ARBA00023136"/>
    </source>
</evidence>
<reference evidence="14 15" key="1">
    <citation type="submission" date="2009-08" db="EMBL/GenBank/DDBJ databases">
        <title>The Genome Sequence of Spizellomyces punctatus strain DAOM BR117.</title>
        <authorList>
            <consortium name="The Broad Institute Genome Sequencing Platform"/>
            <person name="Russ C."/>
            <person name="Cuomo C."/>
            <person name="Shea T."/>
            <person name="Young S.K."/>
            <person name="Zeng Q."/>
            <person name="Koehrsen M."/>
            <person name="Haas B."/>
            <person name="Borodovsky M."/>
            <person name="Guigo R."/>
            <person name="Alvarado L."/>
            <person name="Berlin A."/>
            <person name="Bochicchio J."/>
            <person name="Borenstein D."/>
            <person name="Chapman S."/>
            <person name="Chen Z."/>
            <person name="Engels R."/>
            <person name="Freedman E."/>
            <person name="Gellesch M."/>
            <person name="Goldberg J."/>
            <person name="Griggs A."/>
            <person name="Gujja S."/>
            <person name="Heiman D."/>
            <person name="Hepburn T."/>
            <person name="Howarth C."/>
            <person name="Jen D."/>
            <person name="Larson L."/>
            <person name="Lewis B."/>
            <person name="Mehta T."/>
            <person name="Park D."/>
            <person name="Pearson M."/>
            <person name="Roberts A."/>
            <person name="Saif S."/>
            <person name="Shenoy N."/>
            <person name="Sisk P."/>
            <person name="Stolte C."/>
            <person name="Sykes S."/>
            <person name="Thomson T."/>
            <person name="Walk T."/>
            <person name="White J."/>
            <person name="Yandava C."/>
            <person name="Burger G."/>
            <person name="Gray M.W."/>
            <person name="Holland P.W.H."/>
            <person name="King N."/>
            <person name="Lang F.B.F."/>
            <person name="Roger A.J."/>
            <person name="Ruiz-Trillo I."/>
            <person name="Lander E."/>
            <person name="Nusbaum C."/>
        </authorList>
    </citation>
    <scope>NUCLEOTIDE SEQUENCE [LARGE SCALE GENOMIC DNA]</scope>
    <source>
        <strain evidence="14 15">DAOM BR117</strain>
    </source>
</reference>
<keyword evidence="15" id="KW-1185">Reference proteome</keyword>